<dbReference type="Pfam" id="PF19031">
    <property type="entry name" value="Intu_longin_1"/>
    <property type="match status" value="1"/>
</dbReference>
<proteinExistence type="inferred from homology"/>
<protein>
    <recommendedName>
        <fullName evidence="9">Vacuolar fusion protein CCZ1-like protein</fullName>
    </recommendedName>
</protein>
<name>A0A813MDV5_ADIRI</name>
<dbReference type="InterPro" id="IPR043989">
    <property type="entry name" value="CCZ1/INTU/HSP4_longin_3"/>
</dbReference>
<dbReference type="Pfam" id="PF19032">
    <property type="entry name" value="Intu_longin_2"/>
    <property type="match status" value="1"/>
</dbReference>
<dbReference type="EMBL" id="CAJNOR010000586">
    <property type="protein sequence ID" value="CAF0954973.1"/>
    <property type="molecule type" value="Genomic_DNA"/>
</dbReference>
<dbReference type="Proteomes" id="UP000663828">
    <property type="component" value="Unassembled WGS sequence"/>
</dbReference>
<feature type="domain" description="CCZ1/INTU/HSP4 first Longin" evidence="2">
    <location>
        <begin position="18"/>
        <end position="140"/>
    </location>
</feature>
<dbReference type="GO" id="GO:0016192">
    <property type="term" value="P:vesicle-mediated transport"/>
    <property type="evidence" value="ECO:0007669"/>
    <property type="project" value="InterPro"/>
</dbReference>
<dbReference type="AlphaFoldDB" id="A0A813MDV5"/>
<comment type="caution">
    <text evidence="5">The sequence shown here is derived from an EMBL/GenBank/DDBJ whole genome shotgun (WGS) entry which is preliminary data.</text>
</comment>
<dbReference type="EMBL" id="CAJNOJ010000001">
    <property type="protein sequence ID" value="CAF0720094.1"/>
    <property type="molecule type" value="Genomic_DNA"/>
</dbReference>
<dbReference type="PANTHER" id="PTHR13056:SF0">
    <property type="entry name" value="VACUOLAR FUSION PROTEIN CCZ1 HOMOLOG-RELATED"/>
    <property type="match status" value="1"/>
</dbReference>
<evidence type="ECO:0000313" key="7">
    <source>
        <dbReference type="Proteomes" id="UP000663828"/>
    </source>
</evidence>
<reference evidence="5" key="1">
    <citation type="submission" date="2021-02" db="EMBL/GenBank/DDBJ databases">
        <authorList>
            <person name="Nowell W R."/>
        </authorList>
    </citation>
    <scope>NUCLEOTIDE SEQUENCE</scope>
</reference>
<feature type="domain" description="CCZ1/INTU/HPS4 third Longin" evidence="4">
    <location>
        <begin position="357"/>
        <end position="445"/>
    </location>
</feature>
<keyword evidence="7" id="KW-1185">Reference proteome</keyword>
<evidence type="ECO:0008006" key="9">
    <source>
        <dbReference type="Google" id="ProtNLM"/>
    </source>
</evidence>
<evidence type="ECO:0000313" key="8">
    <source>
        <dbReference type="Proteomes" id="UP000663852"/>
    </source>
</evidence>
<dbReference type="InterPro" id="IPR013176">
    <property type="entry name" value="Ccz1"/>
</dbReference>
<dbReference type="Pfam" id="PF19033">
    <property type="entry name" value="Intu_longin_3"/>
    <property type="match status" value="1"/>
</dbReference>
<gene>
    <name evidence="5" type="ORF">EDS130_LOCUS156</name>
    <name evidence="6" type="ORF">XAT740_LOCUS10872</name>
</gene>
<evidence type="ECO:0000313" key="6">
    <source>
        <dbReference type="EMBL" id="CAF0954973.1"/>
    </source>
</evidence>
<sequence length="457" mass="53689">MASTITERISSNLYLVEYFVFCPLLCEKEGQEGRKILYYYPADTDIDRQIRTVGYCEGLVKFTETFGFEDPCESVHFQKTRLLFHKVEQDICIAMSLHVPVIERKRDDKYIVEYYDDNINDRIMLPLLKISYRYFTLQHGAMSSSIRHGGVEELRNILKQHFDKFIQHHLHAMIRDVTLDTSYLGVQFLPVEKKLYLKLQSILRRLELRFSSLKETLFLYKDQLIWSGLTQDDTSLVYLFFRLYYWPHLKQLQTSSTPQFLTVDTSANPADELIISSQATSEIYQAFFLGNPLTPYRILVININLITIFCFFHNNDELTNDETTNTEIVGTLKKELDTMIPTFEEYLRKKYPVTDNTVRTVYYNKMNMAHSSTVDWTKEPISSMSGIMNTLAEDMQWFHPSGEIMVKRENDPWIIAKRSDMRELLIAVNQRNANLKEISDKVKQIFTTQFSNILLLE</sequence>
<evidence type="ECO:0000259" key="2">
    <source>
        <dbReference type="Pfam" id="PF19031"/>
    </source>
</evidence>
<evidence type="ECO:0000313" key="5">
    <source>
        <dbReference type="EMBL" id="CAF0720094.1"/>
    </source>
</evidence>
<dbReference type="GO" id="GO:0035658">
    <property type="term" value="C:Mon1-Ccz1 complex"/>
    <property type="evidence" value="ECO:0007669"/>
    <property type="project" value="InterPro"/>
</dbReference>
<accession>A0A813MDV5</accession>
<comment type="similarity">
    <text evidence="1">Belongs to the CCZ1 family.</text>
</comment>
<dbReference type="Proteomes" id="UP000663852">
    <property type="component" value="Unassembled WGS sequence"/>
</dbReference>
<evidence type="ECO:0000259" key="3">
    <source>
        <dbReference type="Pfam" id="PF19032"/>
    </source>
</evidence>
<evidence type="ECO:0000259" key="4">
    <source>
        <dbReference type="Pfam" id="PF19033"/>
    </source>
</evidence>
<dbReference type="InterPro" id="IPR043988">
    <property type="entry name" value="CCZ1/INTU_longin_2"/>
</dbReference>
<organism evidence="5 8">
    <name type="scientific">Adineta ricciae</name>
    <name type="common">Rotifer</name>
    <dbReference type="NCBI Taxonomy" id="249248"/>
    <lineage>
        <taxon>Eukaryota</taxon>
        <taxon>Metazoa</taxon>
        <taxon>Spiralia</taxon>
        <taxon>Gnathifera</taxon>
        <taxon>Rotifera</taxon>
        <taxon>Eurotatoria</taxon>
        <taxon>Bdelloidea</taxon>
        <taxon>Adinetida</taxon>
        <taxon>Adinetidae</taxon>
        <taxon>Adineta</taxon>
    </lineage>
</organism>
<dbReference type="PANTHER" id="PTHR13056">
    <property type="entry name" value="VACUOLAR FUSION PROTEIN CCZ1 HOMOLOG-RELATED"/>
    <property type="match status" value="1"/>
</dbReference>
<dbReference type="OrthoDB" id="240546at2759"/>
<feature type="domain" description="CCZ1/INTU second Longin" evidence="3">
    <location>
        <begin position="214"/>
        <end position="339"/>
    </location>
</feature>
<dbReference type="InterPro" id="IPR043987">
    <property type="entry name" value="CCZ1/INTU/HSP4_longin_1"/>
</dbReference>
<evidence type="ECO:0000256" key="1">
    <source>
        <dbReference type="ARBA" id="ARBA00005352"/>
    </source>
</evidence>